<dbReference type="EMBL" id="CCKQ01019249">
    <property type="protein sequence ID" value="CDW91267.1"/>
    <property type="molecule type" value="Genomic_DNA"/>
</dbReference>
<name>A0A078BDK1_STYLE</name>
<feature type="region of interest" description="Disordered" evidence="2">
    <location>
        <begin position="236"/>
        <end position="281"/>
    </location>
</feature>
<reference evidence="3 4" key="1">
    <citation type="submission" date="2014-06" db="EMBL/GenBank/DDBJ databases">
        <authorList>
            <person name="Swart Estienne"/>
        </authorList>
    </citation>
    <scope>NUCLEOTIDE SEQUENCE [LARGE SCALE GENOMIC DNA]</scope>
    <source>
        <strain evidence="3 4">130c</strain>
    </source>
</reference>
<evidence type="ECO:0000313" key="4">
    <source>
        <dbReference type="Proteomes" id="UP000039865"/>
    </source>
</evidence>
<accession>A0A078BDK1</accession>
<evidence type="ECO:0000256" key="2">
    <source>
        <dbReference type="SAM" id="MobiDB-lite"/>
    </source>
</evidence>
<feature type="region of interest" description="Disordered" evidence="2">
    <location>
        <begin position="581"/>
        <end position="602"/>
    </location>
</feature>
<proteinExistence type="predicted"/>
<evidence type="ECO:0000313" key="3">
    <source>
        <dbReference type="EMBL" id="CDW91267.1"/>
    </source>
</evidence>
<gene>
    <name evidence="3" type="primary">Contig14424.g15373</name>
    <name evidence="3" type="ORF">STYLEM_20420</name>
</gene>
<organism evidence="3 4">
    <name type="scientific">Stylonychia lemnae</name>
    <name type="common">Ciliate</name>
    <dbReference type="NCBI Taxonomy" id="5949"/>
    <lineage>
        <taxon>Eukaryota</taxon>
        <taxon>Sar</taxon>
        <taxon>Alveolata</taxon>
        <taxon>Ciliophora</taxon>
        <taxon>Intramacronucleata</taxon>
        <taxon>Spirotrichea</taxon>
        <taxon>Stichotrichia</taxon>
        <taxon>Sporadotrichida</taxon>
        <taxon>Oxytrichidae</taxon>
        <taxon>Stylonychinae</taxon>
        <taxon>Stylonychia</taxon>
    </lineage>
</organism>
<feature type="compositionally biased region" description="Basic residues" evidence="2">
    <location>
        <begin position="244"/>
        <end position="256"/>
    </location>
</feature>
<dbReference type="AlphaFoldDB" id="A0A078BDK1"/>
<feature type="compositionally biased region" description="Basic and acidic residues" evidence="2">
    <location>
        <begin position="271"/>
        <end position="281"/>
    </location>
</feature>
<dbReference type="Proteomes" id="UP000039865">
    <property type="component" value="Unassembled WGS sequence"/>
</dbReference>
<protein>
    <submittedName>
        <fullName evidence="3">Uncharacterized protein</fullName>
    </submittedName>
</protein>
<keyword evidence="4" id="KW-1185">Reference proteome</keyword>
<evidence type="ECO:0000256" key="1">
    <source>
        <dbReference type="SAM" id="Coils"/>
    </source>
</evidence>
<dbReference type="InParanoid" id="A0A078BDK1"/>
<feature type="compositionally biased region" description="Low complexity" evidence="2">
    <location>
        <begin position="257"/>
        <end position="268"/>
    </location>
</feature>
<feature type="compositionally biased region" description="Basic residues" evidence="2">
    <location>
        <begin position="409"/>
        <end position="420"/>
    </location>
</feature>
<feature type="region of interest" description="Disordered" evidence="2">
    <location>
        <begin position="393"/>
        <end position="425"/>
    </location>
</feature>
<keyword evidence="1" id="KW-0175">Coiled coil</keyword>
<feature type="coiled-coil region" evidence="1">
    <location>
        <begin position="430"/>
        <end position="497"/>
    </location>
</feature>
<sequence length="690" mass="80393">MDQIRIALAQLWIQEVLTGVSIQDYIALDQPYKILQNHLGNGKNTMATSFIKTPIPGSKINSSNQSMTLQYFGGKEFLSPTSEQSQQTSVHQNISYLDQNNSLNTNSDNFLSNQRFTSNDKARNQLIQDDKNIAEVQLVSSIKKKPQQAQETFNRSEYYQILEKQSEKDDTTFASERCNFEAEELEEQLDQRLLQQAKGLPYVINVNEGDLQYNMFELLVNKFMNKEDLTQINQESENQLKQQKSAKKKSKTKNKILKTQSAKKNISSSKKKIDSQERFRESVNKENFKPCQLKFVEQPSQKKLTKRKQKQLFQRLSLDAKRRQQQDKTVCIATPMTRNTSRKQEKDIYSAQIGSFYNTLKIERNNIDDEIYNQGKIKFGGSFKEGHDYAMGTEEFPQKQPTTPNSNKSKSRKMSAKKARQFFQSQVEKEKAKDIKLKKLEENIKLQELEDQLKLMKHRKVTKQDKEEFFKRQINDINQRRSRMDMYHQERQKLEEQKMKELFKPKINQSQNSLMSLKSSFRQNTSPFNNNDSTMNFKIEDNTSSDRRLSSMSKSVFERLSIDNQKRVSFNKTLKTSVESRQSLGDSFAKNKSNENNSQKTQAKLAIPIPKNQIKKSFIIDELQKSKNKSTILDKVLEQNSSKVTRKLNEAIKSQIQNNVDCKKKSNGIKVYEFSQYSLNKTTDSFINEF</sequence>